<reference evidence="3 4" key="1">
    <citation type="submission" date="2020-08" db="EMBL/GenBank/DDBJ databases">
        <title>Polaribacter sp. L12M9 isolated from gut of the Korean scallop.</title>
        <authorList>
            <person name="Jeong Y.S."/>
        </authorList>
    </citation>
    <scope>NUCLEOTIDE SEQUENCE [LARGE SCALE GENOMIC DNA]</scope>
    <source>
        <strain evidence="3 4">L12M9</strain>
    </source>
</reference>
<evidence type="ECO:0000313" key="4">
    <source>
        <dbReference type="Proteomes" id="UP000515808"/>
    </source>
</evidence>
<keyword evidence="4" id="KW-1185">Reference proteome</keyword>
<accession>A0A7G9LCI6</accession>
<dbReference type="EMBL" id="CP060695">
    <property type="protein sequence ID" value="QNM86335.1"/>
    <property type="molecule type" value="Genomic_DNA"/>
</dbReference>
<keyword evidence="1" id="KW-0812">Transmembrane</keyword>
<dbReference type="GO" id="GO:0043022">
    <property type="term" value="F:ribosome binding"/>
    <property type="evidence" value="ECO:0007669"/>
    <property type="project" value="InterPro"/>
</dbReference>
<feature type="transmembrane region" description="Helical" evidence="1">
    <location>
        <begin position="59"/>
        <end position="78"/>
    </location>
</feature>
<dbReference type="Proteomes" id="UP000515808">
    <property type="component" value="Chromosome"/>
</dbReference>
<dbReference type="AlphaFoldDB" id="A0A7G9LCI6"/>
<sequence length="96" mass="10971">MKTVEEIRILLHKNKLRLHQEISQSKEAMHLIRKSTHSKLTFEEKEKIKIQLLDICKSIPALAVFLLPGGALLLPLLIKLIPDILPSAFQDNPKNE</sequence>
<keyword evidence="1" id="KW-1133">Transmembrane helix</keyword>
<protein>
    <recommendedName>
        <fullName evidence="2">Letm1 RBD domain-containing protein</fullName>
    </recommendedName>
</protein>
<dbReference type="KEGG" id="ppec:H9W90_04210"/>
<proteinExistence type="predicted"/>
<feature type="domain" description="Letm1 RBD" evidence="2">
    <location>
        <begin position="40"/>
        <end position="94"/>
    </location>
</feature>
<evidence type="ECO:0000313" key="3">
    <source>
        <dbReference type="EMBL" id="QNM86335.1"/>
    </source>
</evidence>
<dbReference type="Pfam" id="PF07766">
    <property type="entry name" value="LETM1_RBD"/>
    <property type="match status" value="1"/>
</dbReference>
<evidence type="ECO:0000259" key="2">
    <source>
        <dbReference type="Pfam" id="PF07766"/>
    </source>
</evidence>
<keyword evidence="1" id="KW-0472">Membrane</keyword>
<evidence type="ECO:0000256" key="1">
    <source>
        <dbReference type="SAM" id="Phobius"/>
    </source>
</evidence>
<name>A0A7G9LCI6_9FLAO</name>
<dbReference type="InterPro" id="IPR033122">
    <property type="entry name" value="LETM1-like_RBD"/>
</dbReference>
<dbReference type="RefSeq" id="WP_187483217.1">
    <property type="nucleotide sequence ID" value="NZ_CP060695.1"/>
</dbReference>
<gene>
    <name evidence="3" type="ORF">H9W90_04210</name>
</gene>
<organism evidence="3 4">
    <name type="scientific">Polaribacter pectinis</name>
    <dbReference type="NCBI Taxonomy" id="2738844"/>
    <lineage>
        <taxon>Bacteria</taxon>
        <taxon>Pseudomonadati</taxon>
        <taxon>Bacteroidota</taxon>
        <taxon>Flavobacteriia</taxon>
        <taxon>Flavobacteriales</taxon>
        <taxon>Flavobacteriaceae</taxon>
    </lineage>
</organism>